<evidence type="ECO:0000256" key="1">
    <source>
        <dbReference type="SAM" id="MobiDB-lite"/>
    </source>
</evidence>
<evidence type="ECO:0000313" key="2">
    <source>
        <dbReference type="EMBL" id="RKI15783.1"/>
    </source>
</evidence>
<name>A0ABX9QRF4_9BACT</name>
<comment type="caution">
    <text evidence="2">The sequence shown here is derived from an EMBL/GenBank/DDBJ whole genome shotgun (WGS) entry which is preliminary data.</text>
</comment>
<accession>A0ABX9QRF4</accession>
<dbReference type="Proteomes" id="UP000278907">
    <property type="component" value="Unassembled WGS sequence"/>
</dbReference>
<protein>
    <submittedName>
        <fullName evidence="2">Uncharacterized protein</fullName>
    </submittedName>
</protein>
<gene>
    <name evidence="2" type="ORF">D7Y13_03670</name>
</gene>
<evidence type="ECO:0000313" key="3">
    <source>
        <dbReference type="Proteomes" id="UP000278907"/>
    </source>
</evidence>
<keyword evidence="3" id="KW-1185">Reference proteome</keyword>
<organism evidence="2 3">
    <name type="scientific">Corallococcus praedator</name>
    <dbReference type="NCBI Taxonomy" id="2316724"/>
    <lineage>
        <taxon>Bacteria</taxon>
        <taxon>Pseudomonadati</taxon>
        <taxon>Myxococcota</taxon>
        <taxon>Myxococcia</taxon>
        <taxon>Myxococcales</taxon>
        <taxon>Cystobacterineae</taxon>
        <taxon>Myxococcaceae</taxon>
        <taxon>Corallococcus</taxon>
    </lineage>
</organism>
<feature type="region of interest" description="Disordered" evidence="1">
    <location>
        <begin position="30"/>
        <end position="51"/>
    </location>
</feature>
<dbReference type="RefSeq" id="WP_120582365.1">
    <property type="nucleotide sequence ID" value="NZ_RAWI01000015.1"/>
</dbReference>
<reference evidence="2 3" key="1">
    <citation type="submission" date="2018-09" db="EMBL/GenBank/DDBJ databases">
        <authorList>
            <person name="Livingstone P.G."/>
            <person name="Whitworth D.E."/>
        </authorList>
    </citation>
    <scope>NUCLEOTIDE SEQUENCE [LARGE SCALE GENOMIC DNA]</scope>
    <source>
        <strain evidence="2 3">CA031B</strain>
    </source>
</reference>
<sequence>MYRIEAWSQGDGAMWALGTNGGAEVRTEGEARGFQGPGANAEGDENVSTFDFEESDLELVASY</sequence>
<dbReference type="EMBL" id="RAWI01000015">
    <property type="protein sequence ID" value="RKI15783.1"/>
    <property type="molecule type" value="Genomic_DNA"/>
</dbReference>
<proteinExistence type="predicted"/>